<sequence>MKTSFIYIFIFISFLIVSEEEHAIKIYIASEIVTLNTKNDEVEAVAVQNSKIIDVGSAEKLSTSYPDADVVLDYQDHVIVPGFIEHHIHPFLAAVTMNSEIIAIDDWVLQEKVSKGVKNREDYLDRLSEVEARHPNDQPLVSWGFHHYFHGRLTKNDLDNISTIRPIIVVHRSFHEFILNTPAMKLLGISRNAFPGLEEEKHLANFEEGHFSERGAIVVLPNLMTVLAAPKKLMLGLQKTKDYIHGNGITIIGNPGSMYSREIQMAKNYILGSLDTPFESYFFPSGLNLSEQFELNKILNAAKEQTTWGGGKVNFLPNHIKLFTDGAMYSQNMMMREGYLDNHQGVWLMDNKNYRELFKLFWDANYQIHIHQNGDAALDRLLNNLEENLINNPRKDHRTTVVHFGYSAKDQLQRMKDLGVVVSANPYYVTTLSDLYSRQGVGYERSQEMVRLGDVVRENIIVSLHSDMPMAPASPLQLMHSAVNRTNFANKVAGPEQRISALEALRAVTINSAYILRLEKMYGSIEIGKYANFTILEKNPLTVPITDIKGIAVVGTVMKGVSYPLPPML</sequence>
<evidence type="ECO:0000313" key="2">
    <source>
        <dbReference type="EMBL" id="SVA48150.1"/>
    </source>
</evidence>
<dbReference type="EMBL" id="UINC01010859">
    <property type="protein sequence ID" value="SVA48150.1"/>
    <property type="molecule type" value="Genomic_DNA"/>
</dbReference>
<dbReference type="Gene3D" id="2.30.40.10">
    <property type="entry name" value="Urease, subunit C, domain 1"/>
    <property type="match status" value="1"/>
</dbReference>
<organism evidence="2">
    <name type="scientific">marine metagenome</name>
    <dbReference type="NCBI Taxonomy" id="408172"/>
    <lineage>
        <taxon>unclassified sequences</taxon>
        <taxon>metagenomes</taxon>
        <taxon>ecological metagenomes</taxon>
    </lineage>
</organism>
<dbReference type="PANTHER" id="PTHR22642">
    <property type="entry name" value="IMIDAZOLONEPROPIONASE"/>
    <property type="match status" value="1"/>
</dbReference>
<dbReference type="GO" id="GO:0016810">
    <property type="term" value="F:hydrolase activity, acting on carbon-nitrogen (but not peptide) bonds"/>
    <property type="evidence" value="ECO:0007669"/>
    <property type="project" value="InterPro"/>
</dbReference>
<dbReference type="InterPro" id="IPR011059">
    <property type="entry name" value="Metal-dep_hydrolase_composite"/>
</dbReference>
<dbReference type="Gene3D" id="3.20.20.140">
    <property type="entry name" value="Metal-dependent hydrolases"/>
    <property type="match status" value="1"/>
</dbReference>
<dbReference type="InterPro" id="IPR033932">
    <property type="entry name" value="YtcJ-like"/>
</dbReference>
<protein>
    <recommendedName>
        <fullName evidence="1">Amidohydrolase 3 domain-containing protein</fullName>
    </recommendedName>
</protein>
<dbReference type="Gene3D" id="3.10.310.70">
    <property type="match status" value="1"/>
</dbReference>
<name>A0A381W6H5_9ZZZZ</name>
<dbReference type="SUPFAM" id="SSF51556">
    <property type="entry name" value="Metallo-dependent hydrolases"/>
    <property type="match status" value="1"/>
</dbReference>
<reference evidence="2" key="1">
    <citation type="submission" date="2018-05" db="EMBL/GenBank/DDBJ databases">
        <authorList>
            <person name="Lanie J.A."/>
            <person name="Ng W.-L."/>
            <person name="Kazmierczak K.M."/>
            <person name="Andrzejewski T.M."/>
            <person name="Davidsen T.M."/>
            <person name="Wayne K.J."/>
            <person name="Tettelin H."/>
            <person name="Glass J.I."/>
            <person name="Rusch D."/>
            <person name="Podicherti R."/>
            <person name="Tsui H.-C.T."/>
            <person name="Winkler M.E."/>
        </authorList>
    </citation>
    <scope>NUCLEOTIDE SEQUENCE</scope>
</reference>
<dbReference type="CDD" id="cd01300">
    <property type="entry name" value="YtcJ_like"/>
    <property type="match status" value="1"/>
</dbReference>
<gene>
    <name evidence="2" type="ORF">METZ01_LOCUS101004</name>
</gene>
<dbReference type="PANTHER" id="PTHR22642:SF2">
    <property type="entry name" value="PROTEIN LONG AFTER FAR-RED 3"/>
    <property type="match status" value="1"/>
</dbReference>
<dbReference type="InterPro" id="IPR032466">
    <property type="entry name" value="Metal_Hydrolase"/>
</dbReference>
<accession>A0A381W6H5</accession>
<dbReference type="AlphaFoldDB" id="A0A381W6H5"/>
<dbReference type="Pfam" id="PF07969">
    <property type="entry name" value="Amidohydro_3"/>
    <property type="match status" value="1"/>
</dbReference>
<proteinExistence type="predicted"/>
<feature type="domain" description="Amidohydrolase 3" evidence="1">
    <location>
        <begin position="72"/>
        <end position="561"/>
    </location>
</feature>
<evidence type="ECO:0000259" key="1">
    <source>
        <dbReference type="Pfam" id="PF07969"/>
    </source>
</evidence>
<dbReference type="InterPro" id="IPR013108">
    <property type="entry name" value="Amidohydro_3"/>
</dbReference>
<dbReference type="SUPFAM" id="SSF51338">
    <property type="entry name" value="Composite domain of metallo-dependent hydrolases"/>
    <property type="match status" value="1"/>
</dbReference>